<keyword evidence="12" id="KW-1185">Reference proteome</keyword>
<keyword evidence="6" id="KW-0560">Oxidoreductase</keyword>
<dbReference type="InterPro" id="IPR001670">
    <property type="entry name" value="ADH_Fe/GldA"/>
</dbReference>
<organism evidence="11 12">
    <name type="scientific">Corynespora cassiicola Philippines</name>
    <dbReference type="NCBI Taxonomy" id="1448308"/>
    <lineage>
        <taxon>Eukaryota</taxon>
        <taxon>Fungi</taxon>
        <taxon>Dikarya</taxon>
        <taxon>Ascomycota</taxon>
        <taxon>Pezizomycotina</taxon>
        <taxon>Dothideomycetes</taxon>
        <taxon>Pleosporomycetidae</taxon>
        <taxon>Pleosporales</taxon>
        <taxon>Corynesporascaceae</taxon>
        <taxon>Corynespora</taxon>
    </lineage>
</organism>
<keyword evidence="5" id="KW-0809">Transit peptide</keyword>
<dbReference type="Proteomes" id="UP000240883">
    <property type="component" value="Unassembled WGS sequence"/>
</dbReference>
<feature type="domain" description="Alcohol dehydrogenase iron-type/glycerol dehydrogenase GldA" evidence="9">
    <location>
        <begin position="71"/>
        <end position="244"/>
    </location>
</feature>
<comment type="catalytic activity">
    <reaction evidence="8">
        <text>4-hydroxybutanoate + 2-oxoglutarate = (R)-2-hydroxyglutarate + succinate semialdehyde</text>
        <dbReference type="Rhea" id="RHEA:24734"/>
        <dbReference type="ChEBI" id="CHEBI:15801"/>
        <dbReference type="ChEBI" id="CHEBI:16724"/>
        <dbReference type="ChEBI" id="CHEBI:16810"/>
        <dbReference type="ChEBI" id="CHEBI:57706"/>
        <dbReference type="EC" id="1.1.99.24"/>
    </reaction>
</comment>
<dbReference type="Pfam" id="PF25137">
    <property type="entry name" value="ADH_Fe_C"/>
    <property type="match status" value="1"/>
</dbReference>
<dbReference type="Pfam" id="PF00465">
    <property type="entry name" value="Fe-ADH"/>
    <property type="match status" value="1"/>
</dbReference>
<dbReference type="GO" id="GO:0005739">
    <property type="term" value="C:mitochondrion"/>
    <property type="evidence" value="ECO:0007669"/>
    <property type="project" value="UniProtKB-SubCell"/>
</dbReference>
<dbReference type="OrthoDB" id="339764at2759"/>
<dbReference type="PANTHER" id="PTHR11496:SF83">
    <property type="entry name" value="HYDROXYACID-OXOACID TRANSHYDROGENASE, MITOCHONDRIAL"/>
    <property type="match status" value="1"/>
</dbReference>
<sequence length="492" mass="53060">MSHAIRIAPTRAARALNLLRTVQFTHPPSCPCHSNPSHHHHHGPTLSQARRMATPIDTSQQKEYAFEMAASSIRFGPGCTKEVGMDFKNMGAKKVMVVTDGNVRKLDAMKQVVEGLTREGVPFEVFDGVRVEPKDSSIKTAIEASKKYGPDAFLAVGGGSVIDTAKLMNLYTTFPQAEFLDFVNAPLGKGLPIPSKLFPLIAVPTTAGTGSETTGTAIFDLVSKRAKTGIAHRNLKPTLGIVDPLNTRTMPSAVHASSGLDVLCHSLESWTAIPYHERTPRPTNPINRPAYQGANPISDIFSLKALRDTVKYLPRAVKDPEDHEAQSQMLLAATLAGVGFGNAGVHLCHGMSYPISGQNPGYKHAGYEVENDIIPHGVSVAVTAPAVFRFTGASNPERHLAAAEAFGVDISNVKKESAGEVLGEALAEFLIKLGDQPRGLKALGFGREHVDQLVEGTIPQARVLMLAPSLEMQNLDAEREQLTKLFEDSLEY</sequence>
<accession>A0A2T2PCC1</accession>
<evidence type="ECO:0000259" key="9">
    <source>
        <dbReference type="Pfam" id="PF00465"/>
    </source>
</evidence>
<comment type="similarity">
    <text evidence="3">Belongs to the iron-containing alcohol dehydrogenase family. Hydroxyacid-oxoacid transhydrogenase subfamily.</text>
</comment>
<dbReference type="CDD" id="cd08190">
    <property type="entry name" value="HOT"/>
    <property type="match status" value="1"/>
</dbReference>
<dbReference type="EMBL" id="KZ678128">
    <property type="protein sequence ID" value="PSN75284.1"/>
    <property type="molecule type" value="Genomic_DNA"/>
</dbReference>
<dbReference type="GO" id="GO:0047988">
    <property type="term" value="F:hydroxyacid-oxoacid transhydrogenase activity"/>
    <property type="evidence" value="ECO:0007669"/>
    <property type="project" value="UniProtKB-EC"/>
</dbReference>
<dbReference type="EC" id="1.1.99.24" evidence="4"/>
<evidence type="ECO:0000313" key="11">
    <source>
        <dbReference type="EMBL" id="PSN75284.1"/>
    </source>
</evidence>
<proteinExistence type="inferred from homology"/>
<dbReference type="InterPro" id="IPR056798">
    <property type="entry name" value="ADH_Fe_C"/>
</dbReference>
<reference evidence="11 12" key="1">
    <citation type="journal article" date="2018" name="Front. Microbiol.">
        <title>Genome-Wide Analysis of Corynespora cassiicola Leaf Fall Disease Putative Effectors.</title>
        <authorList>
            <person name="Lopez D."/>
            <person name="Ribeiro S."/>
            <person name="Label P."/>
            <person name="Fumanal B."/>
            <person name="Venisse J.S."/>
            <person name="Kohler A."/>
            <person name="de Oliveira R.R."/>
            <person name="Labutti K."/>
            <person name="Lipzen A."/>
            <person name="Lail K."/>
            <person name="Bauer D."/>
            <person name="Ohm R.A."/>
            <person name="Barry K.W."/>
            <person name="Spatafora J."/>
            <person name="Grigoriev I.V."/>
            <person name="Martin F.M."/>
            <person name="Pujade-Renaud V."/>
        </authorList>
    </citation>
    <scope>NUCLEOTIDE SEQUENCE [LARGE SCALE GENOMIC DNA]</scope>
    <source>
        <strain evidence="11 12">Philippines</strain>
    </source>
</reference>
<dbReference type="AlphaFoldDB" id="A0A2T2PCC1"/>
<dbReference type="SUPFAM" id="SSF56796">
    <property type="entry name" value="Dehydroquinate synthase-like"/>
    <property type="match status" value="1"/>
</dbReference>
<evidence type="ECO:0000256" key="3">
    <source>
        <dbReference type="ARBA" id="ARBA00010005"/>
    </source>
</evidence>
<dbReference type="GO" id="GO:0004022">
    <property type="term" value="F:alcohol dehydrogenase (NAD+) activity"/>
    <property type="evidence" value="ECO:0007669"/>
    <property type="project" value="InterPro"/>
</dbReference>
<evidence type="ECO:0000256" key="7">
    <source>
        <dbReference type="ARBA" id="ARBA00023128"/>
    </source>
</evidence>
<comment type="subcellular location">
    <subcellularLocation>
        <location evidence="2">Mitochondrion</location>
    </subcellularLocation>
</comment>
<dbReference type="Gene3D" id="3.40.50.1970">
    <property type="match status" value="1"/>
</dbReference>
<evidence type="ECO:0000259" key="10">
    <source>
        <dbReference type="Pfam" id="PF25137"/>
    </source>
</evidence>
<comment type="catalytic activity">
    <reaction evidence="1">
        <text>(S)-3-hydroxybutanoate + 2-oxoglutarate = (R)-2-hydroxyglutarate + acetoacetate</text>
        <dbReference type="Rhea" id="RHEA:23048"/>
        <dbReference type="ChEBI" id="CHEBI:11047"/>
        <dbReference type="ChEBI" id="CHEBI:13705"/>
        <dbReference type="ChEBI" id="CHEBI:15801"/>
        <dbReference type="ChEBI" id="CHEBI:16810"/>
        <dbReference type="EC" id="1.1.99.24"/>
    </reaction>
</comment>
<dbReference type="FunFam" id="3.40.50.1970:FF:000009">
    <property type="entry name" value="Fe-containing alcohol dehydrogenase"/>
    <property type="match status" value="1"/>
</dbReference>
<evidence type="ECO:0000313" key="12">
    <source>
        <dbReference type="Proteomes" id="UP000240883"/>
    </source>
</evidence>
<dbReference type="PANTHER" id="PTHR11496">
    <property type="entry name" value="ALCOHOL DEHYDROGENASE"/>
    <property type="match status" value="1"/>
</dbReference>
<dbReference type="Gene3D" id="1.20.1090.10">
    <property type="entry name" value="Dehydroquinate synthase-like - alpha domain"/>
    <property type="match status" value="1"/>
</dbReference>
<protein>
    <recommendedName>
        <fullName evidence="4">hydroxyacid-oxoacid transhydrogenase</fullName>
        <ecNumber evidence="4">1.1.99.24</ecNumber>
    </recommendedName>
</protein>
<evidence type="ECO:0000256" key="6">
    <source>
        <dbReference type="ARBA" id="ARBA00023002"/>
    </source>
</evidence>
<evidence type="ECO:0000256" key="5">
    <source>
        <dbReference type="ARBA" id="ARBA00022946"/>
    </source>
</evidence>
<evidence type="ECO:0000256" key="2">
    <source>
        <dbReference type="ARBA" id="ARBA00004173"/>
    </source>
</evidence>
<dbReference type="STRING" id="1448308.A0A2T2PCC1"/>
<dbReference type="FunFam" id="1.20.1090.10:FF:000003">
    <property type="entry name" value="Probable hydroxyacid-oxoacid transhydrogenase, mitochondrial"/>
    <property type="match status" value="1"/>
</dbReference>
<evidence type="ECO:0000256" key="1">
    <source>
        <dbReference type="ARBA" id="ARBA00000813"/>
    </source>
</evidence>
<evidence type="ECO:0000256" key="8">
    <source>
        <dbReference type="ARBA" id="ARBA00049496"/>
    </source>
</evidence>
<keyword evidence="7" id="KW-0496">Mitochondrion</keyword>
<dbReference type="InterPro" id="IPR042157">
    <property type="entry name" value="HOT"/>
</dbReference>
<dbReference type="InterPro" id="IPR039697">
    <property type="entry name" value="Alcohol_dehydrogenase_Fe"/>
</dbReference>
<name>A0A2T2PCC1_CORCC</name>
<dbReference type="GO" id="GO:0046872">
    <property type="term" value="F:metal ion binding"/>
    <property type="evidence" value="ECO:0007669"/>
    <property type="project" value="InterPro"/>
</dbReference>
<evidence type="ECO:0000256" key="4">
    <source>
        <dbReference type="ARBA" id="ARBA00013182"/>
    </source>
</evidence>
<gene>
    <name evidence="11" type="ORF">BS50DRAFT_541216</name>
</gene>
<feature type="domain" description="Fe-containing alcohol dehydrogenase-like C-terminal" evidence="10">
    <location>
        <begin position="293"/>
        <end position="468"/>
    </location>
</feature>